<dbReference type="InterPro" id="IPR003018">
    <property type="entry name" value="GAF"/>
</dbReference>
<protein>
    <submittedName>
        <fullName evidence="3">GAF domain-containing protein</fullName>
    </submittedName>
</protein>
<evidence type="ECO:0000259" key="2">
    <source>
        <dbReference type="SMART" id="SM00065"/>
    </source>
</evidence>
<feature type="non-terminal residue" evidence="3">
    <location>
        <position position="787"/>
    </location>
</feature>
<dbReference type="InterPro" id="IPR029016">
    <property type="entry name" value="GAF-like_dom_sf"/>
</dbReference>
<organism evidence="3 4">
    <name type="scientific">Zarconia navalis LEGE 11467</name>
    <dbReference type="NCBI Taxonomy" id="1828826"/>
    <lineage>
        <taxon>Bacteria</taxon>
        <taxon>Bacillati</taxon>
        <taxon>Cyanobacteriota</taxon>
        <taxon>Cyanophyceae</taxon>
        <taxon>Oscillatoriophycideae</taxon>
        <taxon>Oscillatoriales</taxon>
        <taxon>Oscillatoriales incertae sedis</taxon>
        <taxon>Zarconia</taxon>
        <taxon>Zarconia navalis</taxon>
    </lineage>
</organism>
<feature type="coiled-coil region" evidence="1">
    <location>
        <begin position="719"/>
        <end position="746"/>
    </location>
</feature>
<sequence length="787" mass="88650">MPHHCQGRRFLGNPSRSCDLHIDPTPTQETTGSSVVFSQNLVLNYLEVQGFDRLQTPVWILKIDRQPVWWANRAALWLWEVGTIEELRQQDVRDGWHPHRETSIETLEQLELGKTAVGTWKISRTGGSISLTCTCSGIELEDGQLAILVESVGSYLSLDSGDRGLPYSAIPHLVTSRGDRSSDDFAPDTPAQYPSLEGIIEAINQLLAHRKHQEGINRALEVLGAATEVDRIYIWENHFHPTTAEVLLSQRAQWQIDGVTDRLHAQLQGLSYREFLPNWYESLAGGQPIVGTVRDFPTCERDLFAPWGIRSMLLVPIEIDGHFWGCIGFDECDRPRSDSTPHRSSQSRDLDWFDRARSILASPIRRLGEIVARLLAQAEFEMRDRLLEGVAWSTNLLLTKTDRDWALDRALKMLGYAAGVDRVCVLKYHPHPSTGERLATPQWQWSSEELESPMELSKWYQSFSLDEAICGLARDFDDEVRALLDQQGIRSLLALPVEVEGQLWGCLEFDNYHHDRLWSETEKLILRAAAGSVGGAIARRYTEAKLKERDRLLDGVATATTQLLTTHDDRASIHQALSALGYAASVDRVYILERHLDSISGNALVSQRYEWMAQSTEVAIEGLQNIPCDGVFARWFERLSTGQLVCGLVRDLPEAERQFLQTPNVRSFALVPIESEGECWGFLGFDECGGERQWSESEKSILKAAAGSIGGAIARQKTATQLARLNAQLERRVQERTAELMMVNRQLNYNTYHDALTGLPNRVLLMEELEKALAQVGEQPAYSFAIL</sequence>
<dbReference type="SMART" id="SM00065">
    <property type="entry name" value="GAF"/>
    <property type="match status" value="3"/>
</dbReference>
<dbReference type="AlphaFoldDB" id="A0A928W296"/>
<name>A0A928W296_9CYAN</name>
<dbReference type="Proteomes" id="UP000621799">
    <property type="component" value="Unassembled WGS sequence"/>
</dbReference>
<evidence type="ECO:0000256" key="1">
    <source>
        <dbReference type="SAM" id="Coils"/>
    </source>
</evidence>
<dbReference type="Pfam" id="PF01590">
    <property type="entry name" value="GAF"/>
    <property type="match status" value="3"/>
</dbReference>
<dbReference type="RefSeq" id="WP_264322826.1">
    <property type="nucleotide sequence ID" value="NZ_JADEXN010000409.1"/>
</dbReference>
<dbReference type="Gene3D" id="3.30.70.270">
    <property type="match status" value="1"/>
</dbReference>
<dbReference type="SUPFAM" id="SSF55781">
    <property type="entry name" value="GAF domain-like"/>
    <property type="match status" value="3"/>
</dbReference>
<feature type="domain" description="GAF" evidence="2">
    <location>
        <begin position="402"/>
        <end position="547"/>
    </location>
</feature>
<evidence type="ECO:0000313" key="3">
    <source>
        <dbReference type="EMBL" id="MBE9042676.1"/>
    </source>
</evidence>
<dbReference type="InterPro" id="IPR043128">
    <property type="entry name" value="Rev_trsase/Diguanyl_cyclase"/>
</dbReference>
<gene>
    <name evidence="3" type="ORF">IQ235_18100</name>
</gene>
<evidence type="ECO:0000313" key="4">
    <source>
        <dbReference type="Proteomes" id="UP000621799"/>
    </source>
</evidence>
<keyword evidence="1" id="KW-0175">Coiled coil</keyword>
<feature type="domain" description="GAF" evidence="2">
    <location>
        <begin position="211"/>
        <end position="385"/>
    </location>
</feature>
<accession>A0A928W296</accession>
<dbReference type="EMBL" id="JADEXN010000409">
    <property type="protein sequence ID" value="MBE9042676.1"/>
    <property type="molecule type" value="Genomic_DNA"/>
</dbReference>
<comment type="caution">
    <text evidence="3">The sequence shown here is derived from an EMBL/GenBank/DDBJ whole genome shotgun (WGS) entry which is preliminary data.</text>
</comment>
<feature type="domain" description="GAF" evidence="2">
    <location>
        <begin position="568"/>
        <end position="723"/>
    </location>
</feature>
<keyword evidence="4" id="KW-1185">Reference proteome</keyword>
<proteinExistence type="predicted"/>
<dbReference type="Gene3D" id="3.30.450.40">
    <property type="match status" value="3"/>
</dbReference>
<reference evidence="3" key="1">
    <citation type="submission" date="2020-10" db="EMBL/GenBank/DDBJ databases">
        <authorList>
            <person name="Castelo-Branco R."/>
            <person name="Eusebio N."/>
            <person name="Adriana R."/>
            <person name="Vieira A."/>
            <person name="Brugerolle De Fraissinette N."/>
            <person name="Rezende De Castro R."/>
            <person name="Schneider M.P."/>
            <person name="Vasconcelos V."/>
            <person name="Leao P.N."/>
        </authorList>
    </citation>
    <scope>NUCLEOTIDE SEQUENCE</scope>
    <source>
        <strain evidence="3">LEGE 11467</strain>
    </source>
</reference>